<evidence type="ECO:0000313" key="1">
    <source>
        <dbReference type="EMBL" id="KAI8435548.1"/>
    </source>
</evidence>
<evidence type="ECO:0000313" key="2">
    <source>
        <dbReference type="Proteomes" id="UP001064048"/>
    </source>
</evidence>
<accession>A0ACC0KGZ5</accession>
<sequence>MAVKMEYYLEEYNVVSSSPMALVMFRYALDHISRYSASTARIIFIGATWRHDIRGLLMKAGIIGKPLVFLFADNQIMYEGMVEDINMLLNTGDIPNLYGMDEKVEILDKMQAAGRKMETTPLAMFGFYVERVKANLRIVMAMFTAWPPEALERVAQMFIARMESVEENLCTACVEMFYSDQKRKVYVTPTSYLELIKAFQNLYETGLEQLDFAAGQVAVMQQNLRDLQPLLIVGADEALANEAAAAAQAIKDDCESDLAEAVPALQASSYLTLVLGYHVDKYAALDALNTLKPADITLVKSMKNPPAGVKLVMEAVCVMKGVKGDRKMDANGKPFEDYWGPSQKLLGDMKFLESLKAYDKDNIPPATMKKIRDNVVGLRGALQVVAPKKAALFEAESELQAQMNTLNAKRAQLQGAVVIRAWNIAGLPVDAFSIENGIIVERSRRWGLMIDPQEQANKWVKNMERENQLKVIKLTDGNYIRVLENAIQMGLPVILENIREQLDAVLEPVLLRNVYSNPHYLPEIAVKVTLLNFMITPQGLQDQLLGIVVAQDRPELELKKNQLIVEGANNKRTLKEIEDKILEVLSSAGNILEDESANQILSSSKVLSIEIQAKQASAAITEKEIDEARQLYVPVFINLYNQAIVNSPKSDDLDVRLESLNSFFTCSIYENGKVDDELVAFLLTGGVALENPYENPAPSWLSDKAWSEIVRCSNLNGCIRPDKLIPLVQQYVVIEMGQKYIEPPPFDLEKSYNDSNCCSPLIFILSAGSDPMSGLVKFSMERKVVSFETISLGQGQPSDPDGRLGGAAELPRDGLVDGRAGAHLRRGVKMTNEAPKGLKNNINRSYISDPICDPEFYISCPRTEEWRRLLFALCFFHSIVQERRAFGPLGWNIQYEFNESDLRICIMQLQYSETPFDALNYLTGECNYGGRVTDDKDRRLILSLLSIFYNEEVTSNPE</sequence>
<name>A0ACC0KGZ5_CHOFU</name>
<organism evidence="1 2">
    <name type="scientific">Choristoneura fumiferana</name>
    <name type="common">Spruce budworm moth</name>
    <name type="synonym">Archips fumiferana</name>
    <dbReference type="NCBI Taxonomy" id="7141"/>
    <lineage>
        <taxon>Eukaryota</taxon>
        <taxon>Metazoa</taxon>
        <taxon>Ecdysozoa</taxon>
        <taxon>Arthropoda</taxon>
        <taxon>Hexapoda</taxon>
        <taxon>Insecta</taxon>
        <taxon>Pterygota</taxon>
        <taxon>Neoptera</taxon>
        <taxon>Endopterygota</taxon>
        <taxon>Lepidoptera</taxon>
        <taxon>Glossata</taxon>
        <taxon>Ditrysia</taxon>
        <taxon>Tortricoidea</taxon>
        <taxon>Tortricidae</taxon>
        <taxon>Tortricinae</taxon>
        <taxon>Choristoneura</taxon>
    </lineage>
</organism>
<comment type="caution">
    <text evidence="1">The sequence shown here is derived from an EMBL/GenBank/DDBJ whole genome shotgun (WGS) entry which is preliminary data.</text>
</comment>
<reference evidence="1 2" key="1">
    <citation type="journal article" date="2022" name="Genome Biol. Evol.">
        <title>The Spruce Budworm Genome: Reconstructing the Evolutionary History of Antifreeze Proteins.</title>
        <authorList>
            <person name="Beliveau C."/>
            <person name="Gagne P."/>
            <person name="Picq S."/>
            <person name="Vernygora O."/>
            <person name="Keeling C.I."/>
            <person name="Pinkney K."/>
            <person name="Doucet D."/>
            <person name="Wen F."/>
            <person name="Johnston J.S."/>
            <person name="Maaroufi H."/>
            <person name="Boyle B."/>
            <person name="Laroche J."/>
            <person name="Dewar K."/>
            <person name="Juretic N."/>
            <person name="Blackburn G."/>
            <person name="Nisole A."/>
            <person name="Brunet B."/>
            <person name="Brandao M."/>
            <person name="Lumley L."/>
            <person name="Duan J."/>
            <person name="Quan G."/>
            <person name="Lucarotti C.J."/>
            <person name="Roe A.D."/>
            <person name="Sperling F.A.H."/>
            <person name="Levesque R.C."/>
            <person name="Cusson M."/>
        </authorList>
    </citation>
    <scope>NUCLEOTIDE SEQUENCE [LARGE SCALE GENOMIC DNA]</scope>
    <source>
        <strain evidence="1">Glfc:IPQL:Cfum</strain>
    </source>
</reference>
<keyword evidence="2" id="KW-1185">Reference proteome</keyword>
<protein>
    <submittedName>
        <fullName evidence="1">Uncharacterized protein</fullName>
    </submittedName>
</protein>
<dbReference type="Proteomes" id="UP001064048">
    <property type="component" value="Chromosome 6"/>
</dbReference>
<dbReference type="EMBL" id="CM046106">
    <property type="protein sequence ID" value="KAI8435548.1"/>
    <property type="molecule type" value="Genomic_DNA"/>
</dbReference>
<proteinExistence type="predicted"/>
<gene>
    <name evidence="1" type="ORF">MSG28_003843</name>
</gene>